<sequence>MAWELSSWLVLTRTFQLVAALAAGLMNGFLVAWVQLKKLGLAQNMVVMELMIAITLVYTTLALLIQHTGGRSKRSGWLITFIVGDMLFIGMDLGLITLLARAGLPSMCVGLTNPDFDPIDHPDQPGYGYTTKSFSDQAEGRKGELDKFCAFERSVYFIAIGLIFTLMVAIVLSVLRICEGSYTRNTRVNELLDSLERANEKEQQSPLLHTGPRFMPPASEGIITRQTSMRSVATTQAGGAPYSSLPTIARRPVPDRSSMGLAISPINEAAETRNDEEYHALVADGMRHQPQVQHDYSNIRVQHPQLTGVPEIPQHLDETDRSSLSEADMVADGMRYTPGQRRSITFQQPQPPVPYTMPAAALPLDEGSAALVSDGSRPMPNLPPYTPGSSHMQPQASLQPRVHDMKPNGYFKQ</sequence>
<feature type="region of interest" description="Disordered" evidence="1">
    <location>
        <begin position="372"/>
        <end position="413"/>
    </location>
</feature>
<reference evidence="3" key="1">
    <citation type="submission" date="2022-07" db="EMBL/GenBank/DDBJ databases">
        <title>Fungi with potential for degradation of polypropylene.</title>
        <authorList>
            <person name="Gostincar C."/>
        </authorList>
    </citation>
    <scope>NUCLEOTIDE SEQUENCE</scope>
    <source>
        <strain evidence="3">EXF-13287</strain>
    </source>
</reference>
<name>A0AA38S9R2_9PEZI</name>
<evidence type="ECO:0000256" key="2">
    <source>
        <dbReference type="SAM" id="Phobius"/>
    </source>
</evidence>
<protein>
    <submittedName>
        <fullName evidence="3">Uncharacterized protein</fullName>
    </submittedName>
</protein>
<accession>A0AA38S9R2</accession>
<feature type="transmembrane region" description="Helical" evidence="2">
    <location>
        <begin position="155"/>
        <end position="175"/>
    </location>
</feature>
<feature type="transmembrane region" description="Helical" evidence="2">
    <location>
        <begin position="46"/>
        <end position="65"/>
    </location>
</feature>
<evidence type="ECO:0000313" key="4">
    <source>
        <dbReference type="Proteomes" id="UP001174691"/>
    </source>
</evidence>
<dbReference type="Proteomes" id="UP001174691">
    <property type="component" value="Unassembled WGS sequence"/>
</dbReference>
<keyword evidence="2" id="KW-0472">Membrane</keyword>
<keyword evidence="4" id="KW-1185">Reference proteome</keyword>
<feature type="transmembrane region" description="Helical" evidence="2">
    <location>
        <begin position="15"/>
        <end position="34"/>
    </location>
</feature>
<gene>
    <name evidence="3" type="ORF">NKR19_g251</name>
</gene>
<dbReference type="AlphaFoldDB" id="A0AA38S9R2"/>
<feature type="compositionally biased region" description="Polar residues" evidence="1">
    <location>
        <begin position="387"/>
        <end position="398"/>
    </location>
</feature>
<organism evidence="3 4">
    <name type="scientific">Coniochaeta hoffmannii</name>
    <dbReference type="NCBI Taxonomy" id="91930"/>
    <lineage>
        <taxon>Eukaryota</taxon>
        <taxon>Fungi</taxon>
        <taxon>Dikarya</taxon>
        <taxon>Ascomycota</taxon>
        <taxon>Pezizomycotina</taxon>
        <taxon>Sordariomycetes</taxon>
        <taxon>Sordariomycetidae</taxon>
        <taxon>Coniochaetales</taxon>
        <taxon>Coniochaetaceae</taxon>
        <taxon>Coniochaeta</taxon>
    </lineage>
</organism>
<feature type="transmembrane region" description="Helical" evidence="2">
    <location>
        <begin position="77"/>
        <end position="100"/>
    </location>
</feature>
<proteinExistence type="predicted"/>
<keyword evidence="2" id="KW-0812">Transmembrane</keyword>
<comment type="caution">
    <text evidence="3">The sequence shown here is derived from an EMBL/GenBank/DDBJ whole genome shotgun (WGS) entry which is preliminary data.</text>
</comment>
<dbReference type="EMBL" id="JANBVN010000002">
    <property type="protein sequence ID" value="KAJ9165677.1"/>
    <property type="molecule type" value="Genomic_DNA"/>
</dbReference>
<keyword evidence="2" id="KW-1133">Transmembrane helix</keyword>
<evidence type="ECO:0000256" key="1">
    <source>
        <dbReference type="SAM" id="MobiDB-lite"/>
    </source>
</evidence>
<evidence type="ECO:0000313" key="3">
    <source>
        <dbReference type="EMBL" id="KAJ9165677.1"/>
    </source>
</evidence>